<protein>
    <recommendedName>
        <fullName evidence="2">F-box domain-containing protein</fullName>
    </recommendedName>
</protein>
<name>A0AAV1HTK4_9CHLO</name>
<dbReference type="InterPro" id="IPR036047">
    <property type="entry name" value="F-box-like_dom_sf"/>
</dbReference>
<dbReference type="InterPro" id="IPR045140">
    <property type="entry name" value="SHCBP1-like"/>
</dbReference>
<sequence length="344" mass="37336">MHLTDLDDDCLLNVFSFLAPLPDLISLSKACRRFHSLTGDGRMRLLVLAPGRVDGPVSPQMIRAAASARNCRHAYDSLLSAVQGSRPGDKIVLEPGEHAVRDIRVSWPLHLVGGGGCAEDTLLDSPDSASGAFIFRASGKLANLTIRSTAASCITHMQGHLTVEGCSLSCKGTGLKHLFSPIVTRASRSRPAHWLPSTEAPGVLKVVETKIRGGRGSSACRAEGTGELRDVRIINLHHDTLFWFRVDSEVPGHIWHSMPWAAASYRRAQSREPDSTSMLKQEAGPAAAEPGQLQPSWADSPASPAVAVLEQRAKAWSLAQRFSSATELQEDHTPEPVHKRQRRH</sequence>
<dbReference type="PANTHER" id="PTHR14695">
    <property type="entry name" value="SHC SH2-DOMAIN BINDING PROTEIN 1-RELATED"/>
    <property type="match status" value="1"/>
</dbReference>
<dbReference type="SUPFAM" id="SSF81383">
    <property type="entry name" value="F-box domain"/>
    <property type="match status" value="1"/>
</dbReference>
<reference evidence="3 4" key="1">
    <citation type="submission" date="2023-10" db="EMBL/GenBank/DDBJ databases">
        <authorList>
            <person name="Maclean D."/>
            <person name="Macfadyen A."/>
        </authorList>
    </citation>
    <scope>NUCLEOTIDE SEQUENCE [LARGE SCALE GENOMIC DNA]</scope>
</reference>
<feature type="domain" description="F-box" evidence="2">
    <location>
        <begin position="8"/>
        <end position="40"/>
    </location>
</feature>
<organism evidence="3 4">
    <name type="scientific">Coccomyxa viridis</name>
    <dbReference type="NCBI Taxonomy" id="1274662"/>
    <lineage>
        <taxon>Eukaryota</taxon>
        <taxon>Viridiplantae</taxon>
        <taxon>Chlorophyta</taxon>
        <taxon>core chlorophytes</taxon>
        <taxon>Trebouxiophyceae</taxon>
        <taxon>Trebouxiophyceae incertae sedis</taxon>
        <taxon>Coccomyxaceae</taxon>
        <taxon>Coccomyxa</taxon>
    </lineage>
</organism>
<evidence type="ECO:0000259" key="2">
    <source>
        <dbReference type="Pfam" id="PF12937"/>
    </source>
</evidence>
<dbReference type="Gene3D" id="1.20.1280.50">
    <property type="match status" value="1"/>
</dbReference>
<dbReference type="AlphaFoldDB" id="A0AAV1HTK4"/>
<evidence type="ECO:0000313" key="3">
    <source>
        <dbReference type="EMBL" id="CAK0735569.1"/>
    </source>
</evidence>
<feature type="compositionally biased region" description="Basic and acidic residues" evidence="1">
    <location>
        <begin position="329"/>
        <end position="338"/>
    </location>
</feature>
<dbReference type="EMBL" id="CAUYUE010000001">
    <property type="protein sequence ID" value="CAK0735569.1"/>
    <property type="molecule type" value="Genomic_DNA"/>
</dbReference>
<gene>
    <name evidence="3" type="ORF">CVIRNUC_000602</name>
</gene>
<feature type="region of interest" description="Disordered" evidence="1">
    <location>
        <begin position="320"/>
        <end position="344"/>
    </location>
</feature>
<comment type="caution">
    <text evidence="3">The sequence shown here is derived from an EMBL/GenBank/DDBJ whole genome shotgun (WGS) entry which is preliminary data.</text>
</comment>
<keyword evidence="4" id="KW-1185">Reference proteome</keyword>
<feature type="region of interest" description="Disordered" evidence="1">
    <location>
        <begin position="271"/>
        <end position="304"/>
    </location>
</feature>
<dbReference type="Proteomes" id="UP001314263">
    <property type="component" value="Unassembled WGS sequence"/>
</dbReference>
<dbReference type="Pfam" id="PF12937">
    <property type="entry name" value="F-box-like"/>
    <property type="match status" value="1"/>
</dbReference>
<evidence type="ECO:0000313" key="4">
    <source>
        <dbReference type="Proteomes" id="UP001314263"/>
    </source>
</evidence>
<dbReference type="InterPro" id="IPR001810">
    <property type="entry name" value="F-box_dom"/>
</dbReference>
<evidence type="ECO:0000256" key="1">
    <source>
        <dbReference type="SAM" id="MobiDB-lite"/>
    </source>
</evidence>
<accession>A0AAV1HTK4</accession>
<dbReference type="PANTHER" id="PTHR14695:SF4">
    <property type="entry name" value="PROTEIN NESSUN DORMA"/>
    <property type="match status" value="1"/>
</dbReference>
<proteinExistence type="predicted"/>